<dbReference type="AlphaFoldDB" id="A0A1R1ICD7"/>
<sequence length="322" mass="35465">MSTKKFASVADLEVKKTTFAQLSAHCWAYTAEGDPNTGVIIGDDAVLICDTLATPVMAQNLIAEIRKVTDKPIKYVVLSHYHAVRVLGASGYKGEGMQEIIASQGTYEMIVERGQQDWMSEYERFPRLFQNFESIPGLTWPTLVFKDEMTLWMGEGLEVKIMHVGPGHTKGDTIVWVPSEKVLFSGDLVEADAACYTGDAQLEEWPATLDALAALGAEKVVPGRGPALDSPEKVAAGLAYTRDFVTTLLASAKEAVALGMNLKQAMAHTRKAMDPKFAQVFIYEHCLPFDVTRAVDEASGIKHPRIWTAERDKEMWHGLQEG</sequence>
<dbReference type="EMBL" id="MTHD01000001">
    <property type="protein sequence ID" value="OMG56310.1"/>
    <property type="molecule type" value="Genomic_DNA"/>
</dbReference>
<name>A0A1R1ICD7_9RHOO</name>
<evidence type="ECO:0000259" key="1">
    <source>
        <dbReference type="SMART" id="SM00849"/>
    </source>
</evidence>
<keyword evidence="3" id="KW-1185">Reference proteome</keyword>
<dbReference type="InterPro" id="IPR001279">
    <property type="entry name" value="Metallo-B-lactamas"/>
</dbReference>
<proteinExistence type="predicted"/>
<protein>
    <submittedName>
        <fullName evidence="2">MBL fold metallo-hydrolase</fullName>
    </submittedName>
</protein>
<dbReference type="GO" id="GO:0016787">
    <property type="term" value="F:hydrolase activity"/>
    <property type="evidence" value="ECO:0007669"/>
    <property type="project" value="UniProtKB-KW"/>
</dbReference>
<evidence type="ECO:0000313" key="3">
    <source>
        <dbReference type="Proteomes" id="UP000187526"/>
    </source>
</evidence>
<dbReference type="STRING" id="418702.BJN45_01405"/>
<comment type="caution">
    <text evidence="2">The sequence shown here is derived from an EMBL/GenBank/DDBJ whole genome shotgun (WGS) entry which is preliminary data.</text>
</comment>
<feature type="domain" description="Metallo-beta-lactamase" evidence="1">
    <location>
        <begin position="34"/>
        <end position="224"/>
    </location>
</feature>
<dbReference type="SUPFAM" id="SSF56281">
    <property type="entry name" value="Metallo-hydrolase/oxidoreductase"/>
    <property type="match status" value="1"/>
</dbReference>
<evidence type="ECO:0000313" key="2">
    <source>
        <dbReference type="EMBL" id="OMG56310.1"/>
    </source>
</evidence>
<dbReference type="CDD" id="cd16282">
    <property type="entry name" value="metallo-hydrolase-like_MBL-fold"/>
    <property type="match status" value="1"/>
</dbReference>
<dbReference type="SMART" id="SM00849">
    <property type="entry name" value="Lactamase_B"/>
    <property type="match status" value="1"/>
</dbReference>
<accession>A0A1R1ICD7</accession>
<gene>
    <name evidence="2" type="ORF">BJN45_01405</name>
</gene>
<dbReference type="RefSeq" id="WP_076091336.1">
    <property type="nucleotide sequence ID" value="NZ_MTHD01000001.1"/>
</dbReference>
<organism evidence="2 3">
    <name type="scientific">Azonexus hydrophilus</name>
    <dbReference type="NCBI Taxonomy" id="418702"/>
    <lineage>
        <taxon>Bacteria</taxon>
        <taxon>Pseudomonadati</taxon>
        <taxon>Pseudomonadota</taxon>
        <taxon>Betaproteobacteria</taxon>
        <taxon>Rhodocyclales</taxon>
        <taxon>Azonexaceae</taxon>
        <taxon>Azonexus</taxon>
    </lineage>
</organism>
<reference evidence="2 3" key="1">
    <citation type="submission" date="2016-10" db="EMBL/GenBank/DDBJ databases">
        <title>Alkaliphiles isolated from bioreactors.</title>
        <authorList>
            <person name="Salah Z."/>
            <person name="Rout S.P."/>
            <person name="Humphreys P.N."/>
        </authorList>
    </citation>
    <scope>NUCLEOTIDE SEQUENCE [LARGE SCALE GENOMIC DNA]</scope>
    <source>
        <strain evidence="2 3">ZS02</strain>
    </source>
</reference>
<dbReference type="Proteomes" id="UP000187526">
    <property type="component" value="Unassembled WGS sequence"/>
</dbReference>
<dbReference type="InterPro" id="IPR036866">
    <property type="entry name" value="RibonucZ/Hydroxyglut_hydro"/>
</dbReference>
<dbReference type="PANTHER" id="PTHR42951">
    <property type="entry name" value="METALLO-BETA-LACTAMASE DOMAIN-CONTAINING"/>
    <property type="match status" value="1"/>
</dbReference>
<dbReference type="Gene3D" id="3.60.15.10">
    <property type="entry name" value="Ribonuclease Z/Hydroxyacylglutathione hydrolase-like"/>
    <property type="match status" value="1"/>
</dbReference>
<dbReference type="PANTHER" id="PTHR42951:SF20">
    <property type="entry name" value="BETA LACTAMASE"/>
    <property type="match status" value="1"/>
</dbReference>
<keyword evidence="2" id="KW-0378">Hydrolase</keyword>
<dbReference type="OrthoDB" id="5290005at2"/>
<dbReference type="Pfam" id="PF00753">
    <property type="entry name" value="Lactamase_B"/>
    <property type="match status" value="1"/>
</dbReference>
<dbReference type="InterPro" id="IPR050855">
    <property type="entry name" value="NDM-1-like"/>
</dbReference>